<dbReference type="Proteomes" id="UP001054837">
    <property type="component" value="Unassembled WGS sequence"/>
</dbReference>
<feature type="compositionally biased region" description="Polar residues" evidence="2">
    <location>
        <begin position="116"/>
        <end position="135"/>
    </location>
</feature>
<dbReference type="SUPFAM" id="SSF111469">
    <property type="entry name" value="Geminin coiled-coil domain"/>
    <property type="match status" value="1"/>
</dbReference>
<sequence length="262" mass="29643">MNVETLSKTAIGTKVRKNRSKKIQVLQPLTTDQNLFVPSPKLMSNTEKVRKNRARKFLQELQPSAIDQDLFVPSPKLMPKTEKKTEKVSPPPFNILEEDSSSKENAPLRRSKRKVPSTQNQPDQKTSNNKTENISITVHKVASKSKKVSAKKKITTDLKQSKIDSFMPSLPSILETAEIKKEEALMAPQQSISESEIMLITENPPANYWKELAEQRRIALAEALRQNEILSDQVKVIEADNSQLRSILKDAEKLSETLKTML</sequence>
<evidence type="ECO:0000313" key="3">
    <source>
        <dbReference type="EMBL" id="GIY43792.1"/>
    </source>
</evidence>
<comment type="caution">
    <text evidence="3">The sequence shown here is derived from an EMBL/GenBank/DDBJ whole genome shotgun (WGS) entry which is preliminary data.</text>
</comment>
<name>A0AAV4TEI3_9ARAC</name>
<organism evidence="3 4">
    <name type="scientific">Caerostris darwini</name>
    <dbReference type="NCBI Taxonomy" id="1538125"/>
    <lineage>
        <taxon>Eukaryota</taxon>
        <taxon>Metazoa</taxon>
        <taxon>Ecdysozoa</taxon>
        <taxon>Arthropoda</taxon>
        <taxon>Chelicerata</taxon>
        <taxon>Arachnida</taxon>
        <taxon>Araneae</taxon>
        <taxon>Araneomorphae</taxon>
        <taxon>Entelegynae</taxon>
        <taxon>Araneoidea</taxon>
        <taxon>Araneidae</taxon>
        <taxon>Caerostris</taxon>
    </lineage>
</organism>
<keyword evidence="1" id="KW-0175">Coiled coil</keyword>
<dbReference type="AlphaFoldDB" id="A0AAV4TEI3"/>
<accession>A0AAV4TEI3</accession>
<gene>
    <name evidence="3" type="ORF">CDAR_561051</name>
</gene>
<feature type="region of interest" description="Disordered" evidence="2">
    <location>
        <begin position="69"/>
        <end position="135"/>
    </location>
</feature>
<protein>
    <recommendedName>
        <fullName evidence="5">Geminin</fullName>
    </recommendedName>
</protein>
<proteinExistence type="predicted"/>
<reference evidence="3 4" key="1">
    <citation type="submission" date="2021-06" db="EMBL/GenBank/DDBJ databases">
        <title>Caerostris darwini draft genome.</title>
        <authorList>
            <person name="Kono N."/>
            <person name="Arakawa K."/>
        </authorList>
    </citation>
    <scope>NUCLEOTIDE SEQUENCE [LARGE SCALE GENOMIC DNA]</scope>
</reference>
<evidence type="ECO:0000313" key="4">
    <source>
        <dbReference type="Proteomes" id="UP001054837"/>
    </source>
</evidence>
<dbReference type="Gene3D" id="1.20.5.1180">
    <property type="entry name" value="Geminin coiled-coil domain"/>
    <property type="match status" value="1"/>
</dbReference>
<dbReference type="GO" id="GO:0006275">
    <property type="term" value="P:regulation of DNA replication"/>
    <property type="evidence" value="ECO:0007669"/>
    <property type="project" value="InterPro"/>
</dbReference>
<dbReference type="Pfam" id="PF07412">
    <property type="entry name" value="Geminin"/>
    <property type="match status" value="1"/>
</dbReference>
<dbReference type="EMBL" id="BPLQ01009398">
    <property type="protein sequence ID" value="GIY43792.1"/>
    <property type="molecule type" value="Genomic_DNA"/>
</dbReference>
<keyword evidence="4" id="KW-1185">Reference proteome</keyword>
<feature type="coiled-coil region" evidence="1">
    <location>
        <begin position="220"/>
        <end position="254"/>
    </location>
</feature>
<evidence type="ECO:0000256" key="1">
    <source>
        <dbReference type="SAM" id="Coils"/>
    </source>
</evidence>
<evidence type="ECO:0008006" key="5">
    <source>
        <dbReference type="Google" id="ProtNLM"/>
    </source>
</evidence>
<dbReference type="InterPro" id="IPR022786">
    <property type="entry name" value="Geminin/Multicilin"/>
</dbReference>
<evidence type="ECO:0000256" key="2">
    <source>
        <dbReference type="SAM" id="MobiDB-lite"/>
    </source>
</evidence>